<gene>
    <name evidence="3" type="ORF">MTX78_13395</name>
</gene>
<dbReference type="Pfam" id="PF17963">
    <property type="entry name" value="Big_9"/>
    <property type="match status" value="1"/>
</dbReference>
<evidence type="ECO:0000313" key="4">
    <source>
        <dbReference type="Proteomes" id="UP000831113"/>
    </source>
</evidence>
<evidence type="ECO:0000313" key="3">
    <source>
        <dbReference type="EMBL" id="UOG73120.1"/>
    </source>
</evidence>
<evidence type="ECO:0000259" key="2">
    <source>
        <dbReference type="Pfam" id="PF18962"/>
    </source>
</evidence>
<dbReference type="Gene3D" id="2.60.120.200">
    <property type="match status" value="1"/>
</dbReference>
<feature type="domain" description="Secretion system C-terminal sorting" evidence="2">
    <location>
        <begin position="1348"/>
        <end position="1412"/>
    </location>
</feature>
<dbReference type="InterPro" id="IPR013320">
    <property type="entry name" value="ConA-like_dom_sf"/>
</dbReference>
<dbReference type="Proteomes" id="UP000831113">
    <property type="component" value="Chromosome"/>
</dbReference>
<feature type="region of interest" description="Disordered" evidence="1">
    <location>
        <begin position="819"/>
        <end position="853"/>
    </location>
</feature>
<dbReference type="RefSeq" id="WP_243794998.1">
    <property type="nucleotide sequence ID" value="NZ_CP094669.1"/>
</dbReference>
<evidence type="ECO:0000256" key="1">
    <source>
        <dbReference type="SAM" id="MobiDB-lite"/>
    </source>
</evidence>
<accession>A0ABY4CSA8</accession>
<protein>
    <submittedName>
        <fullName evidence="3">T9SS type A sorting domain-containing protein</fullName>
    </submittedName>
</protein>
<sequence length="1422" mass="142643">MKQTFTELFAKPFCWKSQKVYAGILVAYCLAGPKQAQAQDYFIKDDFRTNSAANFRVGGNATLTGTSGTDAGGYLRLTTNAGNQRGFAISTQTFNPVNGFSISFEYFSYGGTTTDSQQAKADGISLFLIDGTQVTSASAFVPGGYGGSLGYAPLVAGSINTPGATGGFIGIGLDEFGGYSAGIEGKNGGPGRVISGVAIRGAGNATTSNTAYPYITGKATGTYTISGGTRTLNPGGFGIDVATSRAQNTSPDYRRVFVDVFPISKGSTTYKVTVRIQNGPSTVTTVIDNYTFTSATQVMPASLRIGFAASTGGSTNFHEVRDLQIVRPPVANNDVVFTSYRSNTPVTFSPLTNDEASGSSLDVATLDLDPTTVAIDRNLSVPEGTFAIGTDGAVTFTPSGNFAGTFTVPYTVQSILKSISNQGTITINVTGADIATTLNGPTAVNVGSSVTYTTTTSNVGIEAGANVVPKLVLTGDISITQRPANSSVTTSGTGTAKVTTITFAAIPSLSPSDTPIENPVAFTLNSGSVTGASSFTTAVPDPSTANNAANLATGGYSLTGISNGCGGPGKDGPGPIGALASDGSEIVVNTYFQGQASVGVGATSITLAGSGTGYDTPIMPGDLVLVMQMQGATINSTNTSSYGALSNVTAGVYEYAVAAPNTNVSYAGGGTLILMKGLTNAYTAAAATSSAGPQRFQVIRVPQYSSYNAAGTATTTGAAWNGTTGGVVVLDVVGVTTFGTTTTAFNMTSKGFRGGGGVRFAGISTGYSSNDYVNIAGDKGLAGAHGSKGEGIVGTPRYVRQTNTAFLDLGQEAYPGGSVGRGAPGNAGGGGTDAAVTTNTGNTGGGGGSNAISSDNGGNGGNYSTATVVGGLGATAPGLSAGGRLFMGGGGGAGSSSTLGAENGNGANGGGIIILRTGTVSGTGVMNVRGGNGGSTTANGAGGGGGGGSVLITSSNSLATVTINADGGNGGNTTSATTVSPLLGAGGGGSGGVVYYNAPTDPPTVRTAGAAGTARATTNGNATTNGSGPGISGPEIQYTATGISATLGCRPDLDVFLRTNTPQVVRGQAMQATYTLTVVNNGGAATDVSALVTLANGTNTTTGGSATGTASGLFKYKSTSAATITLADKTVVALTTTTGALNSYSAPDAASSAPAFSGIDIPAGAILTITFQVDMATTAVNNTPYQSGAQVVYLDPTRSTASRMITPGGTYQSGTTAAPGTNYLSTSSTGEDVSIARPLPVELKQFSALAIRQDAALTWVTASEKNSDRFEVERSLDGLHFEVIGSVKGQGYSNREHTYRYTDASAAQRAVSSIVYYRLHQIDADGADTYSGVEAVRFEKSVQTAIRLYPNPAQAQATLDLREVPAGNYQVQILDMTGRVLSQQTLSGKQVYELSTTALAPGSYVVQVSGNSVQLALRLLHN</sequence>
<dbReference type="EMBL" id="CP094669">
    <property type="protein sequence ID" value="UOG73120.1"/>
    <property type="molecule type" value="Genomic_DNA"/>
</dbReference>
<keyword evidence="4" id="KW-1185">Reference proteome</keyword>
<name>A0ABY4CSA8_9BACT</name>
<dbReference type="InterPro" id="IPR026444">
    <property type="entry name" value="Secre_tail"/>
</dbReference>
<dbReference type="SUPFAM" id="SSF49899">
    <property type="entry name" value="Concanavalin A-like lectins/glucanases"/>
    <property type="match status" value="1"/>
</dbReference>
<dbReference type="NCBIfam" id="TIGR04183">
    <property type="entry name" value="Por_Secre_tail"/>
    <property type="match status" value="1"/>
</dbReference>
<organism evidence="3 4">
    <name type="scientific">Hymenobacter tibetensis</name>
    <dbReference type="NCBI Taxonomy" id="497967"/>
    <lineage>
        <taxon>Bacteria</taxon>
        <taxon>Pseudomonadati</taxon>
        <taxon>Bacteroidota</taxon>
        <taxon>Cytophagia</taxon>
        <taxon>Cytophagales</taxon>
        <taxon>Hymenobacteraceae</taxon>
        <taxon>Hymenobacter</taxon>
    </lineage>
</organism>
<proteinExistence type="predicted"/>
<reference evidence="3 4" key="1">
    <citation type="submission" date="2022-03" db="EMBL/GenBank/DDBJ databases">
        <title>Hymenobactersp. isolated from the air.</title>
        <authorList>
            <person name="Won M."/>
            <person name="Kwon S.-W."/>
        </authorList>
    </citation>
    <scope>NUCLEOTIDE SEQUENCE [LARGE SCALE GENOMIC DNA]</scope>
    <source>
        <strain evidence="3 4">KACC 21982</strain>
    </source>
</reference>
<feature type="compositionally biased region" description="Gly residues" evidence="1">
    <location>
        <begin position="819"/>
        <end position="832"/>
    </location>
</feature>
<dbReference type="Pfam" id="PF18962">
    <property type="entry name" value="Por_Secre_tail"/>
    <property type="match status" value="1"/>
</dbReference>